<evidence type="ECO:0008006" key="7">
    <source>
        <dbReference type="Google" id="ProtNLM"/>
    </source>
</evidence>
<evidence type="ECO:0000256" key="1">
    <source>
        <dbReference type="ARBA" id="ARBA00010061"/>
    </source>
</evidence>
<feature type="coiled-coil region" evidence="3">
    <location>
        <begin position="307"/>
        <end position="341"/>
    </location>
</feature>
<organism evidence="5 6">
    <name type="scientific">Helicoverpa armigera</name>
    <name type="common">Cotton bollworm</name>
    <name type="synonym">Heliothis armigera</name>
    <dbReference type="NCBI Taxonomy" id="29058"/>
    <lineage>
        <taxon>Eukaryota</taxon>
        <taxon>Metazoa</taxon>
        <taxon>Ecdysozoa</taxon>
        <taxon>Arthropoda</taxon>
        <taxon>Hexapoda</taxon>
        <taxon>Insecta</taxon>
        <taxon>Pterygota</taxon>
        <taxon>Neoptera</taxon>
        <taxon>Endopterygota</taxon>
        <taxon>Lepidoptera</taxon>
        <taxon>Glossata</taxon>
        <taxon>Ditrysia</taxon>
        <taxon>Noctuoidea</taxon>
        <taxon>Noctuidae</taxon>
        <taxon>Heliothinae</taxon>
        <taxon>Helicoverpa</taxon>
    </lineage>
</organism>
<evidence type="ECO:0000313" key="5">
    <source>
        <dbReference type="EMBL" id="PZC75781.1"/>
    </source>
</evidence>
<dbReference type="Gene3D" id="6.10.250.2470">
    <property type="match status" value="1"/>
</dbReference>
<dbReference type="PANTHER" id="PTHR31233:SF6">
    <property type="entry name" value="PROTEIN BICAUDAL D"/>
    <property type="match status" value="1"/>
</dbReference>
<evidence type="ECO:0000313" key="6">
    <source>
        <dbReference type="Proteomes" id="UP000249218"/>
    </source>
</evidence>
<accession>A0A2W1BND1</accession>
<reference evidence="5 6" key="1">
    <citation type="journal article" date="2017" name="BMC Biol.">
        <title>Genomic innovations, transcriptional plasticity and gene loss underlying the evolution and divergence of two highly polyphagous and invasive Helicoverpa pest species.</title>
        <authorList>
            <person name="Pearce S.L."/>
            <person name="Clarke D.F."/>
            <person name="East P.D."/>
            <person name="Elfekih S."/>
            <person name="Gordon K.H."/>
            <person name="Jermiin L.S."/>
            <person name="McGaughran A."/>
            <person name="Oakeshott J.G."/>
            <person name="Papanikolaou A."/>
            <person name="Perera O.P."/>
            <person name="Rane R.V."/>
            <person name="Richards S."/>
            <person name="Tay W.T."/>
            <person name="Walsh T.K."/>
            <person name="Anderson A."/>
            <person name="Anderson C.J."/>
            <person name="Asgari S."/>
            <person name="Board P.G."/>
            <person name="Bretschneider A."/>
            <person name="Campbell P.M."/>
            <person name="Chertemps T."/>
            <person name="Christeller J.T."/>
            <person name="Coppin C.W."/>
            <person name="Downes S.J."/>
            <person name="Duan G."/>
            <person name="Farnsworth C.A."/>
            <person name="Good R.T."/>
            <person name="Han L.B."/>
            <person name="Han Y.C."/>
            <person name="Hatje K."/>
            <person name="Horne I."/>
            <person name="Huang Y.P."/>
            <person name="Hughes D.S."/>
            <person name="Jacquin-Joly E."/>
            <person name="James W."/>
            <person name="Jhangiani S."/>
            <person name="Kollmar M."/>
            <person name="Kuwar S.S."/>
            <person name="Li S."/>
            <person name="Liu N.Y."/>
            <person name="Maibeche M.T."/>
            <person name="Miller J.R."/>
            <person name="Montagne N."/>
            <person name="Perry T."/>
            <person name="Qu J."/>
            <person name="Song S.V."/>
            <person name="Sutton G.G."/>
            <person name="Vogel H."/>
            <person name="Walenz B.P."/>
            <person name="Xu W."/>
            <person name="Zhang H.J."/>
            <person name="Zou Z."/>
            <person name="Batterham P."/>
            <person name="Edwards O.R."/>
            <person name="Feyereisen R."/>
            <person name="Gibbs R.A."/>
            <person name="Heckel D.G."/>
            <person name="McGrath A."/>
            <person name="Robin C."/>
            <person name="Scherer S.E."/>
            <person name="Worley K.C."/>
            <person name="Wu Y.D."/>
        </authorList>
    </citation>
    <scope>NUCLEOTIDE SEQUENCE [LARGE SCALE GENOMIC DNA]</scope>
    <source>
        <strain evidence="5">Harm_GR_Male_#8</strain>
        <tissue evidence="5">Whole organism</tissue>
    </source>
</reference>
<dbReference type="EMBL" id="KZ149982">
    <property type="protein sequence ID" value="PZC75781.1"/>
    <property type="molecule type" value="Genomic_DNA"/>
</dbReference>
<dbReference type="Proteomes" id="UP000249218">
    <property type="component" value="Unassembled WGS sequence"/>
</dbReference>
<dbReference type="GO" id="GO:0070507">
    <property type="term" value="P:regulation of microtubule cytoskeleton organization"/>
    <property type="evidence" value="ECO:0007669"/>
    <property type="project" value="TreeGrafter"/>
</dbReference>
<gene>
    <name evidence="5" type="primary">HaOG205647</name>
    <name evidence="5" type="ORF">B5X24_HaOG205647</name>
</gene>
<proteinExistence type="inferred from homology"/>
<dbReference type="GO" id="GO:0008093">
    <property type="term" value="F:cytoskeletal anchor activity"/>
    <property type="evidence" value="ECO:0007669"/>
    <property type="project" value="InterPro"/>
</dbReference>
<sequence length="842" mass="92512">MAAAAQSDLSIAELKAEIERLGRELDQASSEKIQSAQLGLVLLEEKSALQQRCDELEALYENTKHELDITQEALMKLDTTQKVTTRSGIEQENALLNESAAMESSLTLQILELESESKQLRHELDRVVSERDRLLAESSELGQDKVSRESERVALRAELREARQREQRLLVDIGDLEDENISLQKQVSALRSSQVEFEGLKHEVRQLREEAENARAMAEETAALRRIAERQLAEALEALQAEREAKFAAKKELDAHLSREAAYNITNLAYSIRGMPDDGTEDEGEPGGSSSAELAGAMGDHHADLFSEVHLHEISRLEKQLEQAHNENSQLQASMRSAQVTAESESAAAALLRAGLTRAASRVTALHALHSDCAPLDEEKVESGGVSARAAKWLTWWRVSGGELSGLAALLSELSSGAVPADGSAASAAALQRAALAQLADRVAEAEVRCAALQADADLLRTLAGGAGRALSTAAPALLSAAETLAQIYHHVCAVNGTQPERVLLDHAGQNIVSGAEDRGAEAEALALAAGELEGLRAAGGVARSADTLLDQLTHLRAALDTALDSRNRHQPGFPPDHYTKSRTPYYTPIKKLKEQNNCKLKIADTKRKLHNLISHLQSLEIDSNYKKDEYPTRSVKEITTFFENMSKLPKTDVATNAKIKDFTSYDGLRIMMCKVMETEERGAEVVELQEQVIKLKSLLSTKREQIATLRTVLKSNKNTAEVALANLKSKYETEKIIVTETMLKLRNELRLLKEDAATFSSLRAMFAARCEEYVTQVDELTQALAGAEEEKKTLNQLLRLAVQQKLALTQRLEELEVDREMRTRRVPKAGGGATRARGRDF</sequence>
<dbReference type="PANTHER" id="PTHR31233">
    <property type="entry name" value="BICAUDAL D FAMILY MEMBER"/>
    <property type="match status" value="1"/>
</dbReference>
<keyword evidence="6" id="KW-1185">Reference proteome</keyword>
<protein>
    <recommendedName>
        <fullName evidence="7">Protein bicaudal D</fullName>
    </recommendedName>
</protein>
<evidence type="ECO:0000256" key="2">
    <source>
        <dbReference type="ARBA" id="ARBA00023054"/>
    </source>
</evidence>
<dbReference type="GO" id="GO:0005829">
    <property type="term" value="C:cytosol"/>
    <property type="evidence" value="ECO:0007669"/>
    <property type="project" value="TreeGrafter"/>
</dbReference>
<dbReference type="OrthoDB" id="10069295at2759"/>
<feature type="coiled-coil region" evidence="3">
    <location>
        <begin position="4"/>
        <end position="73"/>
    </location>
</feature>
<name>A0A2W1BND1_HELAM</name>
<keyword evidence="2 3" id="KW-0175">Coiled coil</keyword>
<evidence type="ECO:0000256" key="3">
    <source>
        <dbReference type="SAM" id="Coils"/>
    </source>
</evidence>
<dbReference type="GO" id="GO:0070840">
    <property type="term" value="F:dynein complex binding"/>
    <property type="evidence" value="ECO:0007669"/>
    <property type="project" value="InterPro"/>
</dbReference>
<feature type="region of interest" description="Disordered" evidence="4">
    <location>
        <begin position="274"/>
        <end position="295"/>
    </location>
</feature>
<dbReference type="GO" id="GO:0072393">
    <property type="term" value="P:microtubule anchoring at microtubule organizing center"/>
    <property type="evidence" value="ECO:0007669"/>
    <property type="project" value="TreeGrafter"/>
</dbReference>
<evidence type="ECO:0000256" key="4">
    <source>
        <dbReference type="SAM" id="MobiDB-lite"/>
    </source>
</evidence>
<dbReference type="Pfam" id="PF09730">
    <property type="entry name" value="BicD"/>
    <property type="match status" value="3"/>
</dbReference>
<dbReference type="InterPro" id="IPR018477">
    <property type="entry name" value="BICD"/>
</dbReference>
<feature type="coiled-coil region" evidence="3">
    <location>
        <begin position="771"/>
        <end position="819"/>
    </location>
</feature>
<dbReference type="GO" id="GO:0005794">
    <property type="term" value="C:Golgi apparatus"/>
    <property type="evidence" value="ECO:0007669"/>
    <property type="project" value="TreeGrafter"/>
</dbReference>
<feature type="coiled-coil region" evidence="3">
    <location>
        <begin position="110"/>
        <end position="245"/>
    </location>
</feature>
<dbReference type="AlphaFoldDB" id="A0A2W1BND1"/>
<dbReference type="GO" id="GO:0034452">
    <property type="term" value="F:dynactin binding"/>
    <property type="evidence" value="ECO:0007669"/>
    <property type="project" value="TreeGrafter"/>
</dbReference>
<comment type="similarity">
    <text evidence="1">Belongs to the BicD family.</text>
</comment>